<protein>
    <submittedName>
        <fullName evidence="5">Phage tail tape measure protein</fullName>
    </submittedName>
</protein>
<feature type="region of interest" description="Disordered" evidence="2">
    <location>
        <begin position="2042"/>
        <end position="2074"/>
    </location>
</feature>
<dbReference type="SUPFAM" id="SSF53955">
    <property type="entry name" value="Lysozyme-like"/>
    <property type="match status" value="1"/>
</dbReference>
<feature type="domain" description="Transglycosylase SLT" evidence="3">
    <location>
        <begin position="1405"/>
        <end position="1506"/>
    </location>
</feature>
<feature type="domain" description="Phage tail tape measure protein" evidence="4">
    <location>
        <begin position="442"/>
        <end position="650"/>
    </location>
</feature>
<feature type="coiled-coil region" evidence="1">
    <location>
        <begin position="1214"/>
        <end position="1241"/>
    </location>
</feature>
<evidence type="ECO:0000313" key="5">
    <source>
        <dbReference type="EMBL" id="QSF43548.1"/>
    </source>
</evidence>
<dbReference type="NCBIfam" id="TIGR01760">
    <property type="entry name" value="tape_meas_TP901"/>
    <property type="match status" value="1"/>
</dbReference>
<feature type="region of interest" description="Disordered" evidence="2">
    <location>
        <begin position="1533"/>
        <end position="1553"/>
    </location>
</feature>
<sequence length="2246" mass="249344">MADNMKILISAALSPDLAVKDINTSLDVLSKHPNLKKLELKIDIDKSFISAINGFVDASKKLNAVMESQNRVIKETVTEMKNLDGSMTKVTQQTLATGEVIEKTRVKHDANKKTIQDENKAYDAQRKTLADLKSQLEGYEKVSTRTNKNKAGEINSITNTYKNANTGQTVTINTDANGYVNKSAELEEFLKLKQQQEAKLKAIADQALKDKQQKLKEAEALDRAHFMALRSNTKLVEDMDKVHYLALQKNREMDNRSKQQKTKEAETIDRAYYQALQTNQQRIEAADKQHYLALQQNQKRDQQYAQSVAETQSKINDARNKYSGNAKAVADLNELESKLKSIKNIGDFKSPLSALNSDIRRTISGLTEANRHTRTFGDSLKSAMSNILIYSGVGSIFFGITSAIRSGVQQIFELDKAMIDLKKVTDETNTTYGRFLEYANETANSIGGLTIDVVKASSEWARLGYNIQQAQTLAKQTLVYQNVGDLASAEEASKSLISTIKGFNLEVDAQGKSITHIVDVFNEVGNKYAISSSGIGEALRRSAASLYESGNTIEEAVALATAANSTIQDPARVGQALKTISMRLRGISEDGEDLSNLVPTLEKKFSALGLTLKKDDSTFKSTYEIFSELSGVWKDLNDFQKADILESVAGKLQGNIAASLINDFETAQKSLNTALNSTGSAARENETYLNSIAGRLNLLKNEIEKFWTSSINSEFIKGVVDAISYFIKRLDNLGNAVILISGLFLTFKSKAIAGLITSLFSTVKALFTTTTALTSTASAANTTAVAMTGLQRAFGWIGLATTALSVLYMVFHDNEDTLEKHNKLIEDSNKKYEDLTNSLSEAESYYKQNFDSISTNAEVKDKLFEIQNKLIDTYGAEANGLDLVNGKYDEQINKLKDLNKQKLDDQIKDNQIIADAANATRYSKPILGANLKSGMGFGTGYKVQDGGGQGTDLSLKEYYESLLDVQDKIRNKNTEVFASQSLIPKSAKEWELALNVVKDKITEIEPAYKQISNLEDLRKEQLKQTGAEMVNLNDEQKKLYDTLTGITNKRPLEDINKDFQGVAWYASQFDGKNLNTIVSGLKSFELIKGNPEIVSNLDNFAKSSAEATKKANEAVTQFTTLEDAMKALDGGLNGSNEQMAAFTKIIVASKEEIDVLNKAQAELEDNNQLSASTVQEVSEKYSDFIKVTGLSKDAVYEFIKARKEEKNEVIQTEMDKTKILIEETKKRIQAITDEMNAKMALLSVGSSDDLNAEKLGLNALQASKKVLEDLQSKYGILSNTLSDFKNGTTTSKSATDANYDSISDTVEILTELQKSLISIQKLRDEEENKRSRMRKGSQEYRDSLVKENKLIQEQIKLRKEGIADPSKLVSTKVTTTVKTKAGEDSSSVGVGASNKSSANSQYSDLINKYASKYNVDPNLISAIIKTESGYNTNATSGAGAQGLMQLMPGTAKGLGVKNSYDPEQNIAGGTKHFARLLKKYNGDVELALYAYNAGEGNVDKWLKNGKINNIPFAETKAYAPKVLGNYNSLTGTSTSTPSSIAGKTTSKVGGTTVKTDGATAKEMQEASDNAKAQNDKDNDQVYQNNLLILDSIKEKYDRLVASAELQIEASKKVQDTLDPNSVEWRTENNKQINIQTQIQSLKATEKSNLQTMMKKLGISSDEYDDFLIQLDTDVKDIQSDKLSGLTENINSQISASKKTISDFGYEIDLSKAKMSQFEEGTAEYNAELKNQTSFTQKQISANQTLIGFLEKQLKNEQLTAATKVNLKEQIKELVLANYEYSNSIKDVNENLKDMREAAADNIIDELKKVIAQERDLKFEAIDDQIEAEEKRHDARIKNIDDEQKQFEDYINTQQKLLSRSDASDDYETELQAKLKERQKIISDLDVLSADNSMSAKAKRADLNEQLASKDKEIEKFKLNRERTVRDESLQDQLQDRSDYTEKIKDIEDSITESVTKNLDNQKEAIDQEYEDRLNNEKYFYDLKKRLMSEDSATSKAAIAEIQSAYGTYFTTLQGHAFTTTQAFSNLNDALIKMQENLTKFSNGDYSDSTSSPSTSSGNPVSGTPDSSSSEKQNDWQTYLSNKQQAEQLKTDMKTLMADSTDYKNKQSQFLELQNRNDALRKKYPDFPDGSYEQLKKKVFSARTGGMTPDNMPAEGQFLLAHEKELVLDKFDTSKLLKIINISRDIYDNFKSGFANISPTFAPSAAGPSSSSSSFTVENINIYANDKDDAESISDKVIKKLQKFKKF</sequence>
<feature type="coiled-coil region" evidence="1">
    <location>
        <begin position="2085"/>
        <end position="2122"/>
    </location>
</feature>
<dbReference type="Proteomes" id="UP000663452">
    <property type="component" value="Chromosome"/>
</dbReference>
<reference evidence="5 6" key="1">
    <citation type="submission" date="2021-02" db="EMBL/GenBank/DDBJ databases">
        <title>Paenibacillus tianjinensis sp. nov.</title>
        <authorList>
            <person name="Liu H."/>
        </authorList>
    </citation>
    <scope>NUCLEOTIDE SEQUENCE [LARGE SCALE GENOMIC DNA]</scope>
    <source>
        <strain evidence="5 6">TB2019</strain>
    </source>
</reference>
<evidence type="ECO:0000313" key="6">
    <source>
        <dbReference type="Proteomes" id="UP000663452"/>
    </source>
</evidence>
<feature type="coiled-coil region" evidence="1">
    <location>
        <begin position="1309"/>
        <end position="1339"/>
    </location>
</feature>
<evidence type="ECO:0000259" key="4">
    <source>
        <dbReference type="Pfam" id="PF10145"/>
    </source>
</evidence>
<dbReference type="Pfam" id="PF01464">
    <property type="entry name" value="SLT"/>
    <property type="match status" value="1"/>
</dbReference>
<keyword evidence="1" id="KW-0175">Coiled coil</keyword>
<keyword evidence="6" id="KW-1185">Reference proteome</keyword>
<proteinExistence type="predicted"/>
<feature type="coiled-coil region" evidence="1">
    <location>
        <begin position="1899"/>
        <end position="1949"/>
    </location>
</feature>
<feature type="compositionally biased region" description="Low complexity" evidence="2">
    <location>
        <begin position="2042"/>
        <end position="2064"/>
    </location>
</feature>
<feature type="coiled-coil region" evidence="1">
    <location>
        <begin position="186"/>
        <end position="224"/>
    </location>
</feature>
<accession>A0ABX7L844</accession>
<organism evidence="5 6">
    <name type="scientific">Paenibacillus tianjinensis</name>
    <dbReference type="NCBI Taxonomy" id="2810347"/>
    <lineage>
        <taxon>Bacteria</taxon>
        <taxon>Bacillati</taxon>
        <taxon>Bacillota</taxon>
        <taxon>Bacilli</taxon>
        <taxon>Bacillales</taxon>
        <taxon>Paenibacillaceae</taxon>
        <taxon>Paenibacillus</taxon>
    </lineage>
</organism>
<evidence type="ECO:0000259" key="3">
    <source>
        <dbReference type="Pfam" id="PF01464"/>
    </source>
</evidence>
<name>A0ABX7L844_9BACL</name>
<evidence type="ECO:0000256" key="1">
    <source>
        <dbReference type="SAM" id="Coils"/>
    </source>
</evidence>
<dbReference type="PANTHER" id="PTHR37423:SF2">
    <property type="entry name" value="MEMBRANE-BOUND LYTIC MUREIN TRANSGLYCOSYLASE C"/>
    <property type="match status" value="1"/>
</dbReference>
<feature type="coiled-coil region" evidence="1">
    <location>
        <begin position="115"/>
        <end position="149"/>
    </location>
</feature>
<evidence type="ECO:0000256" key="2">
    <source>
        <dbReference type="SAM" id="MobiDB-lite"/>
    </source>
</evidence>
<dbReference type="RefSeq" id="WP_206101181.1">
    <property type="nucleotide sequence ID" value="NZ_CP070969.1"/>
</dbReference>
<dbReference type="PANTHER" id="PTHR37423">
    <property type="entry name" value="SOLUBLE LYTIC MUREIN TRANSGLYCOSYLASE-RELATED"/>
    <property type="match status" value="1"/>
</dbReference>
<dbReference type="CDD" id="cd16896">
    <property type="entry name" value="LT_Slt70-like"/>
    <property type="match status" value="1"/>
</dbReference>
<feature type="coiled-coil region" evidence="1">
    <location>
        <begin position="818"/>
        <end position="845"/>
    </location>
</feature>
<dbReference type="EMBL" id="CP070969">
    <property type="protein sequence ID" value="QSF43548.1"/>
    <property type="molecule type" value="Genomic_DNA"/>
</dbReference>
<dbReference type="InterPro" id="IPR023346">
    <property type="entry name" value="Lysozyme-like_dom_sf"/>
</dbReference>
<feature type="compositionally biased region" description="Polar residues" evidence="2">
    <location>
        <begin position="2065"/>
        <end position="2074"/>
    </location>
</feature>
<dbReference type="InterPro" id="IPR008258">
    <property type="entry name" value="Transglycosylase_SLT_dom_1"/>
</dbReference>
<gene>
    <name evidence="5" type="ORF">JRJ22_20010</name>
</gene>
<dbReference type="Gene3D" id="1.10.530.10">
    <property type="match status" value="1"/>
</dbReference>
<dbReference type="InterPro" id="IPR010090">
    <property type="entry name" value="Phage_tape_meas"/>
</dbReference>
<dbReference type="Pfam" id="PF10145">
    <property type="entry name" value="PhageMin_Tail"/>
    <property type="match status" value="1"/>
</dbReference>